<dbReference type="PROSITE" id="PS51257">
    <property type="entry name" value="PROKAR_LIPOPROTEIN"/>
    <property type="match status" value="1"/>
</dbReference>
<name>A0A6I5KRK5_9FLAO</name>
<dbReference type="InterPro" id="IPR003961">
    <property type="entry name" value="FN3_dom"/>
</dbReference>
<feature type="chain" id="PRO_5026135169" description="Fibronectin type-III domain-containing protein" evidence="1">
    <location>
        <begin position="29"/>
        <end position="441"/>
    </location>
</feature>
<keyword evidence="1" id="KW-0732">Signal</keyword>
<evidence type="ECO:0000259" key="2">
    <source>
        <dbReference type="PROSITE" id="PS50853"/>
    </source>
</evidence>
<gene>
    <name evidence="3" type="ORF">GTK07_09325</name>
</gene>
<feature type="signal peptide" evidence="1">
    <location>
        <begin position="1"/>
        <end position="28"/>
    </location>
</feature>
<keyword evidence="4" id="KW-1185">Reference proteome</keyword>
<dbReference type="SMART" id="SM00060">
    <property type="entry name" value="FN3"/>
    <property type="match status" value="1"/>
</dbReference>
<dbReference type="PROSITE" id="PS50853">
    <property type="entry name" value="FN3"/>
    <property type="match status" value="1"/>
</dbReference>
<evidence type="ECO:0000256" key="1">
    <source>
        <dbReference type="SAM" id="SignalP"/>
    </source>
</evidence>
<feature type="domain" description="Fibronectin type-III" evidence="2">
    <location>
        <begin position="44"/>
        <end position="129"/>
    </location>
</feature>
<dbReference type="Gene3D" id="2.60.40.10">
    <property type="entry name" value="Immunoglobulins"/>
    <property type="match status" value="1"/>
</dbReference>
<dbReference type="CDD" id="cd00063">
    <property type="entry name" value="FN3"/>
    <property type="match status" value="1"/>
</dbReference>
<dbReference type="RefSeq" id="WP_163634988.1">
    <property type="nucleotide sequence ID" value="NZ_JAAAMI010000004.1"/>
</dbReference>
<dbReference type="Proteomes" id="UP000468707">
    <property type="component" value="Unassembled WGS sequence"/>
</dbReference>
<evidence type="ECO:0000313" key="3">
    <source>
        <dbReference type="EMBL" id="NDV43524.1"/>
    </source>
</evidence>
<accession>A0A6I5KRK5</accession>
<sequence>MKTKSYLKNLLKAYVFLMVMSAASCSSNNDGNAPIEVDSESPSKPTGLVATNVTQRSLDLIWEPATDNVKVKNYWLYQDNEFLVGSGKPSYFLDGLEPGRTYTYQIQANDAAGNASELSDPLEVSTMDLLTAELQYDSGNLEVYLGTLMDAVPGVSGNNYKVPTDNDLDQWGLIIHALLENNIEQAVDQAVYVNYQVVEFTDTESTPNQVYYILKEFSIRTNYWGTFVFSKTPKKQNLVLAAPHILHDQNTGYQAAYVFRQNVAKALFISGAHRCNREEPTDCSGTTKACSNNYAPYRVSDVPHNIYSTFQRTTEIMYDELPGSVFVQLHGFSKEASDPYVIMSNGTNKTPAKDYVSLIKNALLEEDSSLTFKIPHIDVNWTRYAAFDNTQGRFINGSPNPCNVEATNTTGRFVHIEQESSKLRSSKTGWQKVSNALGKVF</sequence>
<evidence type="ECO:0000313" key="4">
    <source>
        <dbReference type="Proteomes" id="UP000468707"/>
    </source>
</evidence>
<dbReference type="EMBL" id="JAAAMI010000004">
    <property type="protein sequence ID" value="NDV43524.1"/>
    <property type="molecule type" value="Genomic_DNA"/>
</dbReference>
<protein>
    <recommendedName>
        <fullName evidence="2">Fibronectin type-III domain-containing protein</fullName>
    </recommendedName>
</protein>
<dbReference type="InterPro" id="IPR036116">
    <property type="entry name" value="FN3_sf"/>
</dbReference>
<dbReference type="Pfam" id="PF00041">
    <property type="entry name" value="fn3"/>
    <property type="match status" value="1"/>
</dbReference>
<proteinExistence type="predicted"/>
<organism evidence="3 4">
    <name type="scientific">Flagellimonas sediminis</name>
    <dbReference type="NCBI Taxonomy" id="2696468"/>
    <lineage>
        <taxon>Bacteria</taxon>
        <taxon>Pseudomonadati</taxon>
        <taxon>Bacteroidota</taxon>
        <taxon>Flavobacteriia</taxon>
        <taxon>Flavobacteriales</taxon>
        <taxon>Flavobacteriaceae</taxon>
        <taxon>Flagellimonas</taxon>
    </lineage>
</organism>
<dbReference type="AlphaFoldDB" id="A0A6I5KRK5"/>
<comment type="caution">
    <text evidence="3">The sequence shown here is derived from an EMBL/GenBank/DDBJ whole genome shotgun (WGS) entry which is preliminary data.</text>
</comment>
<reference evidence="3 4" key="1">
    <citation type="submission" date="2020-01" db="EMBL/GenBank/DDBJ databases">
        <title>Muricauda sediminis sp.nov. 40Bstr401.</title>
        <authorList>
            <person name="Xue Z."/>
            <person name="Zhu S."/>
            <person name="Ren N."/>
            <person name="Chen T."/>
            <person name="Chen X."/>
            <person name="Chen J."/>
            <person name="Yang J."/>
        </authorList>
    </citation>
    <scope>NUCLEOTIDE SEQUENCE [LARGE SCALE GENOMIC DNA]</scope>
    <source>
        <strain evidence="3 4">40Bstr401</strain>
    </source>
</reference>
<dbReference type="SUPFAM" id="SSF49265">
    <property type="entry name" value="Fibronectin type III"/>
    <property type="match status" value="1"/>
</dbReference>
<dbReference type="InterPro" id="IPR013783">
    <property type="entry name" value="Ig-like_fold"/>
</dbReference>